<dbReference type="Gene3D" id="3.40.50.1820">
    <property type="entry name" value="alpha/beta hydrolase"/>
    <property type="match status" value="1"/>
</dbReference>
<sequence>MSFNSTPYRTQPFILWVCACVIFFTGCVASEPPVESSSSQTESSASSIAPSISSSSEFSSSTSPSVESSSSTSSSVAGPELISTRPSDGAKQINVGGKSRSYNMYVPTSYPTDKLVPLVLRFHGLGGNGGQEISTTGYREMADQEGFILVAPSGSNGSFGGAWNVGTCCTSDRSVDDVAFVKAIINDVKNVANIDDKRIYATGFSMGGGMTHYLACHASDIIAAFAPEAFDLLKENVGQCSPSRAVPLLSQRATNDNLVIYNGGEDCLTGVCINFLGATATNDVWKQKNQCTNQSQNNNGCQINTQCTDGVEVGLCTTNSGHSPESAQRGWDFMKRFTLP</sequence>
<feature type="compositionally biased region" description="Low complexity" evidence="8">
    <location>
        <begin position="34"/>
        <end position="77"/>
    </location>
</feature>
<dbReference type="RefSeq" id="WP_236985461.1">
    <property type="nucleotide sequence ID" value="NZ_AP023086.1"/>
</dbReference>
<organism evidence="9 10">
    <name type="scientific">Marinagarivorans cellulosilyticus</name>
    <dbReference type="NCBI Taxonomy" id="2721545"/>
    <lineage>
        <taxon>Bacteria</taxon>
        <taxon>Pseudomonadati</taxon>
        <taxon>Pseudomonadota</taxon>
        <taxon>Gammaproteobacteria</taxon>
        <taxon>Cellvibrionales</taxon>
        <taxon>Cellvibrionaceae</taxon>
        <taxon>Marinagarivorans</taxon>
    </lineage>
</organism>
<dbReference type="GO" id="GO:0045493">
    <property type="term" value="P:xylan catabolic process"/>
    <property type="evidence" value="ECO:0007669"/>
    <property type="project" value="UniProtKB-KW"/>
</dbReference>
<evidence type="ECO:0000256" key="5">
    <source>
        <dbReference type="ARBA" id="ARBA00022801"/>
    </source>
</evidence>
<proteinExistence type="predicted"/>
<evidence type="ECO:0000256" key="7">
    <source>
        <dbReference type="ARBA" id="ARBA00023326"/>
    </source>
</evidence>
<keyword evidence="6" id="KW-0119">Carbohydrate metabolism</keyword>
<dbReference type="SUPFAM" id="SSF53474">
    <property type="entry name" value="alpha/beta-Hydrolases"/>
    <property type="match status" value="1"/>
</dbReference>
<gene>
    <name evidence="9" type="ORF">MARGE09_P0148</name>
</gene>
<evidence type="ECO:0000313" key="9">
    <source>
        <dbReference type="EMBL" id="BCD95949.1"/>
    </source>
</evidence>
<evidence type="ECO:0000256" key="3">
    <source>
        <dbReference type="ARBA" id="ARBA00022651"/>
    </source>
</evidence>
<dbReference type="InterPro" id="IPR010126">
    <property type="entry name" value="Esterase_phb"/>
</dbReference>
<evidence type="ECO:0000256" key="8">
    <source>
        <dbReference type="SAM" id="MobiDB-lite"/>
    </source>
</evidence>
<dbReference type="GO" id="GO:0005576">
    <property type="term" value="C:extracellular region"/>
    <property type="evidence" value="ECO:0007669"/>
    <property type="project" value="UniProtKB-SubCell"/>
</dbReference>
<evidence type="ECO:0000256" key="2">
    <source>
        <dbReference type="ARBA" id="ARBA00022525"/>
    </source>
</evidence>
<dbReference type="EMBL" id="AP023086">
    <property type="protein sequence ID" value="BCD95949.1"/>
    <property type="molecule type" value="Genomic_DNA"/>
</dbReference>
<dbReference type="PANTHER" id="PTHR38050">
    <property type="match status" value="1"/>
</dbReference>
<dbReference type="PANTHER" id="PTHR38050:SF2">
    <property type="entry name" value="FERULOYL ESTERASE C-RELATED"/>
    <property type="match status" value="1"/>
</dbReference>
<dbReference type="AlphaFoldDB" id="A0AAN1WE60"/>
<evidence type="ECO:0000256" key="6">
    <source>
        <dbReference type="ARBA" id="ARBA00023277"/>
    </source>
</evidence>
<evidence type="ECO:0000256" key="1">
    <source>
        <dbReference type="ARBA" id="ARBA00004613"/>
    </source>
</evidence>
<dbReference type="InterPro" id="IPR043595">
    <property type="entry name" value="FaeB/C/D"/>
</dbReference>
<reference evidence="9 10" key="1">
    <citation type="journal article" date="2022" name="IScience">
        <title>An ultrasensitive nanofiber-based assay for enzymatic hydrolysis and deep-sea microbial degradation of cellulose.</title>
        <authorList>
            <person name="Tsudome M."/>
            <person name="Tachioka M."/>
            <person name="Miyazaki M."/>
            <person name="Uchimura K."/>
            <person name="Tsuda M."/>
            <person name="Takaki Y."/>
            <person name="Deguchi S."/>
        </authorList>
    </citation>
    <scope>NUCLEOTIDE SEQUENCE [LARGE SCALE GENOMIC DNA]</scope>
    <source>
        <strain evidence="9 10">GE09</strain>
    </source>
</reference>
<keyword evidence="3" id="KW-0858">Xylan degradation</keyword>
<dbReference type="Proteomes" id="UP001320119">
    <property type="component" value="Chromosome"/>
</dbReference>
<evidence type="ECO:0000256" key="4">
    <source>
        <dbReference type="ARBA" id="ARBA00022729"/>
    </source>
</evidence>
<evidence type="ECO:0000313" key="10">
    <source>
        <dbReference type="Proteomes" id="UP001320119"/>
    </source>
</evidence>
<comment type="subcellular location">
    <subcellularLocation>
        <location evidence="1">Secreted</location>
    </subcellularLocation>
</comment>
<keyword evidence="2" id="KW-0964">Secreted</keyword>
<dbReference type="InterPro" id="IPR029058">
    <property type="entry name" value="AB_hydrolase_fold"/>
</dbReference>
<keyword evidence="4" id="KW-0732">Signal</keyword>
<accession>A0AAN1WE60</accession>
<name>A0AAN1WE60_9GAMM</name>
<dbReference type="Pfam" id="PF10503">
    <property type="entry name" value="Esterase_PHB"/>
    <property type="match status" value="1"/>
</dbReference>
<keyword evidence="10" id="KW-1185">Reference proteome</keyword>
<protein>
    <submittedName>
        <fullName evidence="9">Polyhydroxybutyrate depolymerase</fullName>
    </submittedName>
</protein>
<keyword evidence="5" id="KW-0378">Hydrolase</keyword>
<feature type="region of interest" description="Disordered" evidence="8">
    <location>
        <begin position="34"/>
        <end position="95"/>
    </location>
</feature>
<dbReference type="KEGG" id="marq:MARGE09_P0148"/>
<dbReference type="GO" id="GO:0030600">
    <property type="term" value="F:feruloyl esterase activity"/>
    <property type="evidence" value="ECO:0007669"/>
    <property type="project" value="InterPro"/>
</dbReference>
<keyword evidence="7" id="KW-0624">Polysaccharide degradation</keyword>